<evidence type="ECO:0000313" key="2">
    <source>
        <dbReference type="Proteomes" id="UP000325785"/>
    </source>
</evidence>
<dbReference type="Gene3D" id="3.10.20.30">
    <property type="match status" value="1"/>
</dbReference>
<dbReference type="Pfam" id="PF02597">
    <property type="entry name" value="ThiS"/>
    <property type="match status" value="1"/>
</dbReference>
<proteinExistence type="predicted"/>
<sequence>MRMVQVRIWGSLASATDDQTEVEIEASTLRELLDGLAEKYPGLKPQLDRGVSVAIDGKVYNDSWFTPIQPDSEVVLLARLRGG</sequence>
<dbReference type="SUPFAM" id="SSF54285">
    <property type="entry name" value="MoaD/ThiS"/>
    <property type="match status" value="1"/>
</dbReference>
<evidence type="ECO:0000313" key="1">
    <source>
        <dbReference type="EMBL" id="QEW28237.1"/>
    </source>
</evidence>
<accession>A0A5P3AFS8</accession>
<name>A0A5P3AFS8_9RHOB</name>
<dbReference type="Proteomes" id="UP000325785">
    <property type="component" value="Chromosome"/>
</dbReference>
<dbReference type="AlphaFoldDB" id="A0A5P3AFS8"/>
<dbReference type="EMBL" id="CP031598">
    <property type="protein sequence ID" value="QEW28237.1"/>
    <property type="molecule type" value="Genomic_DNA"/>
</dbReference>
<dbReference type="InterPro" id="IPR012675">
    <property type="entry name" value="Beta-grasp_dom_sf"/>
</dbReference>
<dbReference type="RefSeq" id="WP_236553351.1">
    <property type="nucleotide sequence ID" value="NZ_FOMY01000005.1"/>
</dbReference>
<protein>
    <submittedName>
        <fullName evidence="1">ThiS family protein</fullName>
    </submittedName>
</protein>
<dbReference type="InterPro" id="IPR003749">
    <property type="entry name" value="ThiS/MoaD-like"/>
</dbReference>
<dbReference type="KEGG" id="rid:RIdsm_04064"/>
<dbReference type="CDD" id="cd17040">
    <property type="entry name" value="Ubl_MoaD_like"/>
    <property type="match status" value="1"/>
</dbReference>
<reference evidence="1 2" key="1">
    <citation type="submission" date="2018-08" db="EMBL/GenBank/DDBJ databases">
        <title>Genetic Globetrotter - A new plasmid hitch-hiking vast phylogenetic and geographic distances.</title>
        <authorList>
            <person name="Vollmers J."/>
            <person name="Petersen J."/>
        </authorList>
    </citation>
    <scope>NUCLEOTIDE SEQUENCE [LARGE SCALE GENOMIC DNA]</scope>
    <source>
        <strain evidence="1 2">DSM 26383</strain>
    </source>
</reference>
<gene>
    <name evidence="1" type="ORF">RIdsm_04064</name>
</gene>
<organism evidence="1 2">
    <name type="scientific">Roseovarius indicus</name>
    <dbReference type="NCBI Taxonomy" id="540747"/>
    <lineage>
        <taxon>Bacteria</taxon>
        <taxon>Pseudomonadati</taxon>
        <taxon>Pseudomonadota</taxon>
        <taxon>Alphaproteobacteria</taxon>
        <taxon>Rhodobacterales</taxon>
        <taxon>Roseobacteraceae</taxon>
        <taxon>Roseovarius</taxon>
    </lineage>
</organism>
<dbReference type="InterPro" id="IPR016155">
    <property type="entry name" value="Mopterin_synth/thiamin_S_b"/>
</dbReference>